<protein>
    <submittedName>
        <fullName evidence="1">Uncharacterized protein</fullName>
    </submittedName>
</protein>
<keyword evidence="2" id="KW-1185">Reference proteome</keyword>
<dbReference type="Proteomes" id="UP001054945">
    <property type="component" value="Unassembled WGS sequence"/>
</dbReference>
<sequence>MVLKLETMRCYRPRKFGKMGLCWRSIKDFVISEVCSLRFLRRVTKRFLLHLNLGSPQMCDTSKPFCFLVQNRSLMITNGTCPMRNPQRKQLDGSLN</sequence>
<accession>A0AAV4NYV8</accession>
<evidence type="ECO:0000313" key="1">
    <source>
        <dbReference type="EMBL" id="GIX90127.1"/>
    </source>
</evidence>
<dbReference type="EMBL" id="BPLR01021476">
    <property type="protein sequence ID" value="GIX90127.1"/>
    <property type="molecule type" value="Genomic_DNA"/>
</dbReference>
<evidence type="ECO:0000313" key="2">
    <source>
        <dbReference type="Proteomes" id="UP001054945"/>
    </source>
</evidence>
<name>A0AAV4NYV8_CAEEX</name>
<proteinExistence type="predicted"/>
<comment type="caution">
    <text evidence="1">The sequence shown here is derived from an EMBL/GenBank/DDBJ whole genome shotgun (WGS) entry which is preliminary data.</text>
</comment>
<gene>
    <name evidence="1" type="ORF">CEXT_406061</name>
</gene>
<reference evidence="1 2" key="1">
    <citation type="submission" date="2021-06" db="EMBL/GenBank/DDBJ databases">
        <title>Caerostris extrusa draft genome.</title>
        <authorList>
            <person name="Kono N."/>
            <person name="Arakawa K."/>
        </authorList>
    </citation>
    <scope>NUCLEOTIDE SEQUENCE [LARGE SCALE GENOMIC DNA]</scope>
</reference>
<organism evidence="1 2">
    <name type="scientific">Caerostris extrusa</name>
    <name type="common">Bark spider</name>
    <name type="synonym">Caerostris bankana</name>
    <dbReference type="NCBI Taxonomy" id="172846"/>
    <lineage>
        <taxon>Eukaryota</taxon>
        <taxon>Metazoa</taxon>
        <taxon>Ecdysozoa</taxon>
        <taxon>Arthropoda</taxon>
        <taxon>Chelicerata</taxon>
        <taxon>Arachnida</taxon>
        <taxon>Araneae</taxon>
        <taxon>Araneomorphae</taxon>
        <taxon>Entelegynae</taxon>
        <taxon>Araneoidea</taxon>
        <taxon>Araneidae</taxon>
        <taxon>Caerostris</taxon>
    </lineage>
</organism>
<dbReference type="AlphaFoldDB" id="A0AAV4NYV8"/>